<dbReference type="Pfam" id="PF09339">
    <property type="entry name" value="HTH_IclR"/>
    <property type="match status" value="1"/>
</dbReference>
<organism evidence="4 5">
    <name type="scientific">Nocardioides pinisoli</name>
    <dbReference type="NCBI Taxonomy" id="2950279"/>
    <lineage>
        <taxon>Bacteria</taxon>
        <taxon>Bacillati</taxon>
        <taxon>Actinomycetota</taxon>
        <taxon>Actinomycetes</taxon>
        <taxon>Propionibacteriales</taxon>
        <taxon>Nocardioidaceae</taxon>
        <taxon>Nocardioides</taxon>
    </lineage>
</organism>
<dbReference type="Gene3D" id="1.10.10.10">
    <property type="entry name" value="Winged helix-like DNA-binding domain superfamily/Winged helix DNA-binding domain"/>
    <property type="match status" value="1"/>
</dbReference>
<dbReference type="InterPro" id="IPR036390">
    <property type="entry name" value="WH_DNA-bd_sf"/>
</dbReference>
<evidence type="ECO:0000256" key="2">
    <source>
        <dbReference type="SAM" id="MobiDB-lite"/>
    </source>
</evidence>
<evidence type="ECO:0000259" key="3">
    <source>
        <dbReference type="Pfam" id="PF09339"/>
    </source>
</evidence>
<dbReference type="Pfam" id="PF00480">
    <property type="entry name" value="ROK"/>
    <property type="match status" value="1"/>
</dbReference>
<evidence type="ECO:0000256" key="1">
    <source>
        <dbReference type="ARBA" id="ARBA00006479"/>
    </source>
</evidence>
<dbReference type="InterPro" id="IPR036388">
    <property type="entry name" value="WH-like_DNA-bd_sf"/>
</dbReference>
<dbReference type="InterPro" id="IPR043129">
    <property type="entry name" value="ATPase_NBD"/>
</dbReference>
<proteinExistence type="inferred from homology"/>
<evidence type="ECO:0000313" key="4">
    <source>
        <dbReference type="EMBL" id="MCP3420977.1"/>
    </source>
</evidence>
<keyword evidence="5" id="KW-1185">Reference proteome</keyword>
<comment type="caution">
    <text evidence="4">The sequence shown here is derived from an EMBL/GenBank/DDBJ whole genome shotgun (WGS) entry which is preliminary data.</text>
</comment>
<dbReference type="RefSeq" id="WP_254180220.1">
    <property type="nucleotide sequence ID" value="NZ_JANARS010000002.1"/>
</dbReference>
<evidence type="ECO:0000313" key="5">
    <source>
        <dbReference type="Proteomes" id="UP001204524"/>
    </source>
</evidence>
<comment type="similarity">
    <text evidence="1">Belongs to the ROK (NagC/XylR) family.</text>
</comment>
<protein>
    <submittedName>
        <fullName evidence="4">ROK family protein</fullName>
    </submittedName>
</protein>
<reference evidence="4 5" key="1">
    <citation type="submission" date="2022-06" db="EMBL/GenBank/DDBJ databases">
        <authorList>
            <person name="So Y."/>
        </authorList>
    </citation>
    <scope>NUCLEOTIDE SEQUENCE [LARGE SCALE GENOMIC DNA]</scope>
    <source>
        <strain evidence="4 5">STR3</strain>
    </source>
</reference>
<name>A0ABT1KTA0_9ACTN</name>
<dbReference type="SUPFAM" id="SSF53067">
    <property type="entry name" value="Actin-like ATPase domain"/>
    <property type="match status" value="2"/>
</dbReference>
<accession>A0ABT1KTA0</accession>
<dbReference type="Proteomes" id="UP001204524">
    <property type="component" value="Unassembled WGS sequence"/>
</dbReference>
<dbReference type="InterPro" id="IPR000600">
    <property type="entry name" value="ROK"/>
</dbReference>
<dbReference type="PANTHER" id="PTHR18964">
    <property type="entry name" value="ROK (REPRESSOR, ORF, KINASE) FAMILY"/>
    <property type="match status" value="1"/>
</dbReference>
<dbReference type="PANTHER" id="PTHR18964:SF149">
    <property type="entry name" value="BIFUNCTIONAL UDP-N-ACETYLGLUCOSAMINE 2-EPIMERASE_N-ACETYLMANNOSAMINE KINASE"/>
    <property type="match status" value="1"/>
</dbReference>
<dbReference type="Gene3D" id="3.30.420.40">
    <property type="match status" value="2"/>
</dbReference>
<dbReference type="EMBL" id="JANARS010000002">
    <property type="protein sequence ID" value="MCP3420977.1"/>
    <property type="molecule type" value="Genomic_DNA"/>
</dbReference>
<dbReference type="InterPro" id="IPR005471">
    <property type="entry name" value="Tscrpt_reg_IclR_N"/>
</dbReference>
<dbReference type="SUPFAM" id="SSF46785">
    <property type="entry name" value="Winged helix' DNA-binding domain"/>
    <property type="match status" value="1"/>
</dbReference>
<sequence>MTEVTSGIEDAMSQVRDGWSTTATGGADQGTVRRANLSLVLRSLREGGARSRARLAADLGLNKATVSSLVTELRERGLVREGSAERGAVGRPGTIVEVDGAGAYGVGAEINVNHVSTRAVDLTGAVVSERRTSVDTRGLEPDEVVDRLVELLQGTLADLAALGTAPVSAVVGVAGLVDRDRGNVAVAANLGWQGVDLAGLLRAKLGDPDYLLEVDNEANLAAVAEATPGDPERRDILVIHGEVGIGGGIVADGRPFPGRRGYAGEFGHILVDPGGAVCGCGRTGCWETVIGLSHLIDLAADGDDDPLRSPLLDLEAKVEEISRRAAAGDERTLAALSEVGRWIGTGAAVLTNVLNPGMIVLSGYLGEIGEWIRDEVEAELAAGVLAPDAGGTRIALSALGFSAAVHGAAAVAIDHVYDDPTLVPRVVPTLEVMS</sequence>
<feature type="region of interest" description="Disordered" evidence="2">
    <location>
        <begin position="1"/>
        <end position="28"/>
    </location>
</feature>
<feature type="domain" description="HTH iclR-type" evidence="3">
    <location>
        <begin position="40"/>
        <end position="81"/>
    </location>
</feature>
<gene>
    <name evidence="4" type="ORF">NCI01_04150</name>
</gene>